<dbReference type="Pfam" id="PF03992">
    <property type="entry name" value="ABM"/>
    <property type="match status" value="1"/>
</dbReference>
<protein>
    <submittedName>
        <fullName evidence="2">Antibiotic biosynthesis monooxygenase</fullName>
    </submittedName>
</protein>
<dbReference type="InterPro" id="IPR007138">
    <property type="entry name" value="ABM_dom"/>
</dbReference>
<evidence type="ECO:0000313" key="3">
    <source>
        <dbReference type="Proteomes" id="UP000215509"/>
    </source>
</evidence>
<reference evidence="2 3" key="1">
    <citation type="submission" date="2017-07" db="EMBL/GenBank/DDBJ databases">
        <title>Genome sequencing and assembly of Paenibacillus rigui.</title>
        <authorList>
            <person name="Mayilraj S."/>
        </authorList>
    </citation>
    <scope>NUCLEOTIDE SEQUENCE [LARGE SCALE GENOMIC DNA]</scope>
    <source>
        <strain evidence="2 3">JCM 16352</strain>
    </source>
</reference>
<comment type="caution">
    <text evidence="2">The sequence shown here is derived from an EMBL/GenBank/DDBJ whole genome shotgun (WGS) entry which is preliminary data.</text>
</comment>
<dbReference type="EMBL" id="NMQW01000004">
    <property type="protein sequence ID" value="OXM87599.1"/>
    <property type="molecule type" value="Genomic_DNA"/>
</dbReference>
<feature type="domain" description="ABM" evidence="1">
    <location>
        <begin position="4"/>
        <end position="93"/>
    </location>
</feature>
<evidence type="ECO:0000259" key="1">
    <source>
        <dbReference type="PROSITE" id="PS51725"/>
    </source>
</evidence>
<proteinExistence type="predicted"/>
<dbReference type="InterPro" id="IPR011008">
    <property type="entry name" value="Dimeric_a/b-barrel"/>
</dbReference>
<dbReference type="Gene3D" id="3.30.70.100">
    <property type="match status" value="1"/>
</dbReference>
<keyword evidence="2" id="KW-0560">Oxidoreductase</keyword>
<dbReference type="SUPFAM" id="SSF54909">
    <property type="entry name" value="Dimeric alpha+beta barrel"/>
    <property type="match status" value="1"/>
</dbReference>
<accession>A0A229UXD3</accession>
<name>A0A229UXD3_9BACL</name>
<dbReference type="PROSITE" id="PS51725">
    <property type="entry name" value="ABM"/>
    <property type="match status" value="1"/>
</dbReference>
<keyword evidence="3" id="KW-1185">Reference proteome</keyword>
<evidence type="ECO:0000313" key="2">
    <source>
        <dbReference type="EMBL" id="OXM87599.1"/>
    </source>
</evidence>
<gene>
    <name evidence="2" type="ORF">CF651_04560</name>
</gene>
<dbReference type="OrthoDB" id="165368at2"/>
<dbReference type="Proteomes" id="UP000215509">
    <property type="component" value="Unassembled WGS sequence"/>
</dbReference>
<organism evidence="2 3">
    <name type="scientific">Paenibacillus rigui</name>
    <dbReference type="NCBI Taxonomy" id="554312"/>
    <lineage>
        <taxon>Bacteria</taxon>
        <taxon>Bacillati</taxon>
        <taxon>Bacillota</taxon>
        <taxon>Bacilli</taxon>
        <taxon>Bacillales</taxon>
        <taxon>Paenibacillaceae</taxon>
        <taxon>Paenibacillus</taxon>
    </lineage>
</organism>
<dbReference type="AlphaFoldDB" id="A0A229UXD3"/>
<dbReference type="GO" id="GO:0004497">
    <property type="term" value="F:monooxygenase activity"/>
    <property type="evidence" value="ECO:0007669"/>
    <property type="project" value="UniProtKB-KW"/>
</dbReference>
<dbReference type="RefSeq" id="WP_094013674.1">
    <property type="nucleotide sequence ID" value="NZ_NMQW01000004.1"/>
</dbReference>
<keyword evidence="2" id="KW-0503">Monooxygenase</keyword>
<sequence length="102" mass="10929">MSKFGLYNKFMTKEGKRDELVGILLEAAASMEQVTDCEIYSVNVSDNEPESVWVYEVWSSAGAHQASLSLEGAAALIGRAMPLIAGVERIHTLTPVGGKGIS</sequence>